<evidence type="ECO:0000256" key="1">
    <source>
        <dbReference type="ARBA" id="ARBA00006611"/>
    </source>
</evidence>
<dbReference type="Proteomes" id="UP001139103">
    <property type="component" value="Unassembled WGS sequence"/>
</dbReference>
<dbReference type="Gene3D" id="3.40.50.300">
    <property type="entry name" value="P-loop containing nucleotide triphosphate hydrolases"/>
    <property type="match status" value="1"/>
</dbReference>
<dbReference type="Gene3D" id="3.30.450.380">
    <property type="match status" value="1"/>
</dbReference>
<proteinExistence type="inferred from homology"/>
<reference evidence="3" key="1">
    <citation type="submission" date="2021-11" db="EMBL/GenBank/DDBJ databases">
        <title>Genome sequence.</title>
        <authorList>
            <person name="Sun Q."/>
        </authorList>
    </citation>
    <scope>NUCLEOTIDE SEQUENCE</scope>
    <source>
        <strain evidence="3">JC732</strain>
    </source>
</reference>
<sequence>MSNPAAPDRKVDQAELEFQRLKTSLHEEMVDSLDLGAVTSRNEEAIRSDIRNLSSKYCQRKNLKLDDETRRRLEKELDYELFGLGPIEPLMKDPTISDILVNGASEVYIERHGQLELTNIIFADDAHVLRIIQRVVGRVGRRIDEVSPMVDARLPDGSRVNAVVAPLALGGPKMSIRRFGIEHLHLKNLIATDSLSQEMAEFLQACVASRISFLISGGTGAGKTTLLNALSASIPHDERIVTIEDSAELLLQHPHVLGMETRPANAEGAGAVTQRDLVRNSLRMRPDRIIVGEVRGPEALDMLQAMNTGHEGSLTTIHANDSLDALARLEMMVAMTGFELPVKVVRQYVAAGIKLVIHVARLKGGVRRVTRIAEIREVNENGDYILDDIFGFRQEGLDDHGRAKGRFYATGYWAVCRERFADAGIEFDENVMRKHESGLIYSKYINSVGQVALSSEESGVIDLAADADYQSKSIDREEGA</sequence>
<evidence type="ECO:0000313" key="3">
    <source>
        <dbReference type="EMBL" id="MCC9631272.1"/>
    </source>
</evidence>
<keyword evidence="4" id="KW-1185">Reference proteome</keyword>
<accession>A0A9X1SIH4</accession>
<dbReference type="InterPro" id="IPR001482">
    <property type="entry name" value="T2SS/T4SS_dom"/>
</dbReference>
<dbReference type="RefSeq" id="WP_230223092.1">
    <property type="nucleotide sequence ID" value="NZ_JAJKFT010000010.1"/>
</dbReference>
<comment type="similarity">
    <text evidence="1">Belongs to the GSP E family.</text>
</comment>
<dbReference type="InterPro" id="IPR027417">
    <property type="entry name" value="P-loop_NTPase"/>
</dbReference>
<evidence type="ECO:0000313" key="4">
    <source>
        <dbReference type="Proteomes" id="UP001139103"/>
    </source>
</evidence>
<dbReference type="SUPFAM" id="SSF52540">
    <property type="entry name" value="P-loop containing nucleoside triphosphate hydrolases"/>
    <property type="match status" value="1"/>
</dbReference>
<dbReference type="PANTHER" id="PTHR30486:SF15">
    <property type="entry name" value="TYPE II_IV SECRETION SYSTEM ATPASE"/>
    <property type="match status" value="1"/>
</dbReference>
<name>A0A9X1SIH4_9BACT</name>
<feature type="domain" description="Bacterial type II secretion system protein E" evidence="2">
    <location>
        <begin position="83"/>
        <end position="348"/>
    </location>
</feature>
<comment type="caution">
    <text evidence="3">The sequence shown here is derived from an EMBL/GenBank/DDBJ whole genome shotgun (WGS) entry which is preliminary data.</text>
</comment>
<protein>
    <submittedName>
        <fullName evidence="3">CpaF family protein</fullName>
    </submittedName>
</protein>
<gene>
    <name evidence="3" type="ORF">LOC68_23000</name>
</gene>
<evidence type="ECO:0000259" key="2">
    <source>
        <dbReference type="Pfam" id="PF00437"/>
    </source>
</evidence>
<dbReference type="EMBL" id="JAJKFT010000010">
    <property type="protein sequence ID" value="MCC9631272.1"/>
    <property type="molecule type" value="Genomic_DNA"/>
</dbReference>
<dbReference type="AlphaFoldDB" id="A0A9X1SIH4"/>
<dbReference type="GO" id="GO:0016887">
    <property type="term" value="F:ATP hydrolysis activity"/>
    <property type="evidence" value="ECO:0007669"/>
    <property type="project" value="InterPro"/>
</dbReference>
<dbReference type="Pfam" id="PF00437">
    <property type="entry name" value="T2SSE"/>
    <property type="match status" value="1"/>
</dbReference>
<dbReference type="PANTHER" id="PTHR30486">
    <property type="entry name" value="TWITCHING MOTILITY PROTEIN PILT"/>
    <property type="match status" value="1"/>
</dbReference>
<organism evidence="3 4">
    <name type="scientific">Blastopirellula sediminis</name>
    <dbReference type="NCBI Taxonomy" id="2894196"/>
    <lineage>
        <taxon>Bacteria</taxon>
        <taxon>Pseudomonadati</taxon>
        <taxon>Planctomycetota</taxon>
        <taxon>Planctomycetia</taxon>
        <taxon>Pirellulales</taxon>
        <taxon>Pirellulaceae</taxon>
        <taxon>Blastopirellula</taxon>
    </lineage>
</organism>
<dbReference type="InterPro" id="IPR050921">
    <property type="entry name" value="T4SS_GSP_E_ATPase"/>
</dbReference>
<dbReference type="CDD" id="cd01130">
    <property type="entry name" value="VirB11-like_ATPase"/>
    <property type="match status" value="1"/>
</dbReference>